<feature type="binding site" evidence="8">
    <location>
        <begin position="17"/>
        <end position="19"/>
    </location>
    <ligand>
        <name>shikimate</name>
        <dbReference type="ChEBI" id="CHEBI:36208"/>
    </ligand>
</feature>
<feature type="binding site" evidence="8">
    <location>
        <position position="62"/>
    </location>
    <ligand>
        <name>shikimate</name>
        <dbReference type="ChEBI" id="CHEBI:36208"/>
    </ligand>
</feature>
<evidence type="ECO:0000313" key="11">
    <source>
        <dbReference type="EMBL" id="OGG27127.1"/>
    </source>
</evidence>
<evidence type="ECO:0000256" key="8">
    <source>
        <dbReference type="HAMAP-Rule" id="MF_00222"/>
    </source>
</evidence>
<evidence type="ECO:0000259" key="9">
    <source>
        <dbReference type="Pfam" id="PF01488"/>
    </source>
</evidence>
<name>A0A1F6AS58_9BACT</name>
<dbReference type="SUPFAM" id="SSF53223">
    <property type="entry name" value="Aminoacid dehydrogenase-like, N-terminal domain"/>
    <property type="match status" value="1"/>
</dbReference>
<comment type="caution">
    <text evidence="8">Lacks conserved residue(s) required for the propagation of feature annotation.</text>
</comment>
<dbReference type="AlphaFoldDB" id="A0A1F6AS58"/>
<feature type="binding site" evidence="8">
    <location>
        <begin position="125"/>
        <end position="129"/>
    </location>
    <ligand>
        <name>NADP(+)</name>
        <dbReference type="ChEBI" id="CHEBI:58349"/>
    </ligand>
</feature>
<dbReference type="EMBL" id="MFJR01000007">
    <property type="protein sequence ID" value="OGG27127.1"/>
    <property type="molecule type" value="Genomic_DNA"/>
</dbReference>
<evidence type="ECO:0000256" key="1">
    <source>
        <dbReference type="ARBA" id="ARBA00004871"/>
    </source>
</evidence>
<comment type="catalytic activity">
    <reaction evidence="7 8">
        <text>shikimate + NADP(+) = 3-dehydroshikimate + NADPH + H(+)</text>
        <dbReference type="Rhea" id="RHEA:17737"/>
        <dbReference type="ChEBI" id="CHEBI:15378"/>
        <dbReference type="ChEBI" id="CHEBI:16630"/>
        <dbReference type="ChEBI" id="CHEBI:36208"/>
        <dbReference type="ChEBI" id="CHEBI:57783"/>
        <dbReference type="ChEBI" id="CHEBI:58349"/>
        <dbReference type="EC" id="1.1.1.25"/>
    </reaction>
</comment>
<dbReference type="InterPro" id="IPR036291">
    <property type="entry name" value="NAD(P)-bd_dom_sf"/>
</dbReference>
<evidence type="ECO:0000256" key="4">
    <source>
        <dbReference type="ARBA" id="ARBA00022857"/>
    </source>
</evidence>
<comment type="similarity">
    <text evidence="8">Belongs to the shikimate dehydrogenase family.</text>
</comment>
<keyword evidence="4 8" id="KW-0521">NADP</keyword>
<dbReference type="UniPathway" id="UPA00053">
    <property type="reaction ID" value="UER00087"/>
</dbReference>
<comment type="pathway">
    <text evidence="1 8">Metabolic intermediate biosynthesis; chorismate biosynthesis; chorismate from D-erythrose 4-phosphate and phosphoenolpyruvate: step 4/7.</text>
</comment>
<proteinExistence type="inferred from homology"/>
<organism evidence="11 12">
    <name type="scientific">Candidatus Gottesmanbacteria bacterium RIFCSPLOWO2_01_FULL_39_12b</name>
    <dbReference type="NCBI Taxonomy" id="1798388"/>
    <lineage>
        <taxon>Bacteria</taxon>
        <taxon>Candidatus Gottesmaniibacteriota</taxon>
    </lineage>
</organism>
<dbReference type="EC" id="1.1.1.25" evidence="2 8"/>
<dbReference type="InterPro" id="IPR022893">
    <property type="entry name" value="Shikimate_DH_fam"/>
</dbReference>
<accession>A0A1F6AS58</accession>
<dbReference type="InterPro" id="IPR013708">
    <property type="entry name" value="Shikimate_DH-bd_N"/>
</dbReference>
<keyword evidence="6 8" id="KW-0057">Aromatic amino acid biosynthesis</keyword>
<feature type="binding site" evidence="8">
    <location>
        <position position="87"/>
    </location>
    <ligand>
        <name>shikimate</name>
        <dbReference type="ChEBI" id="CHEBI:36208"/>
    </ligand>
</feature>
<dbReference type="PANTHER" id="PTHR21089">
    <property type="entry name" value="SHIKIMATE DEHYDROGENASE"/>
    <property type="match status" value="1"/>
</dbReference>
<feature type="binding site" evidence="8">
    <location>
        <position position="210"/>
    </location>
    <ligand>
        <name>NADP(+)</name>
        <dbReference type="ChEBI" id="CHEBI:58349"/>
    </ligand>
</feature>
<reference evidence="11 12" key="1">
    <citation type="journal article" date="2016" name="Nat. Commun.">
        <title>Thousands of microbial genomes shed light on interconnected biogeochemical processes in an aquifer system.</title>
        <authorList>
            <person name="Anantharaman K."/>
            <person name="Brown C.T."/>
            <person name="Hug L.A."/>
            <person name="Sharon I."/>
            <person name="Castelle C.J."/>
            <person name="Probst A.J."/>
            <person name="Thomas B.C."/>
            <person name="Singh A."/>
            <person name="Wilkins M.J."/>
            <person name="Karaoz U."/>
            <person name="Brodie E.L."/>
            <person name="Williams K.H."/>
            <person name="Hubbard S.S."/>
            <person name="Banfield J.F."/>
        </authorList>
    </citation>
    <scope>NUCLEOTIDE SEQUENCE [LARGE SCALE GENOMIC DNA]</scope>
</reference>
<dbReference type="GO" id="GO:0009423">
    <property type="term" value="P:chorismate biosynthetic process"/>
    <property type="evidence" value="ECO:0007669"/>
    <property type="project" value="UniProtKB-UniRule"/>
</dbReference>
<evidence type="ECO:0000259" key="10">
    <source>
        <dbReference type="Pfam" id="PF08501"/>
    </source>
</evidence>
<evidence type="ECO:0000256" key="3">
    <source>
        <dbReference type="ARBA" id="ARBA00022605"/>
    </source>
</evidence>
<evidence type="ECO:0000256" key="2">
    <source>
        <dbReference type="ARBA" id="ARBA00012962"/>
    </source>
</evidence>
<evidence type="ECO:0000256" key="7">
    <source>
        <dbReference type="ARBA" id="ARBA00049442"/>
    </source>
</evidence>
<protein>
    <recommendedName>
        <fullName evidence="2 8">Shikimate dehydrogenase (NADP(+))</fullName>
        <shortName evidence="8">SDH</shortName>
        <ecNumber evidence="2 8">1.1.1.25</ecNumber>
    </recommendedName>
</protein>
<dbReference type="HAMAP" id="MF_00222">
    <property type="entry name" value="Shikimate_DH_AroE"/>
    <property type="match status" value="1"/>
</dbReference>
<dbReference type="Gene3D" id="3.40.50.10860">
    <property type="entry name" value="Leucine Dehydrogenase, chain A, domain 1"/>
    <property type="match status" value="1"/>
</dbReference>
<dbReference type="Proteomes" id="UP000176609">
    <property type="component" value="Unassembled WGS sequence"/>
</dbReference>
<feature type="binding site" evidence="8">
    <location>
        <position position="233"/>
    </location>
    <ligand>
        <name>NADP(+)</name>
        <dbReference type="ChEBI" id="CHEBI:58349"/>
    </ligand>
</feature>
<feature type="domain" description="Shikimate dehydrogenase substrate binding N-terminal" evidence="10">
    <location>
        <begin position="9"/>
        <end position="89"/>
    </location>
</feature>
<dbReference type="GO" id="GO:0008652">
    <property type="term" value="P:amino acid biosynthetic process"/>
    <property type="evidence" value="ECO:0007669"/>
    <property type="project" value="UniProtKB-KW"/>
</dbReference>
<evidence type="ECO:0000256" key="5">
    <source>
        <dbReference type="ARBA" id="ARBA00023002"/>
    </source>
</evidence>
<dbReference type="NCBIfam" id="TIGR00507">
    <property type="entry name" value="aroE"/>
    <property type="match status" value="1"/>
</dbReference>
<dbReference type="GO" id="GO:0009073">
    <property type="term" value="P:aromatic amino acid family biosynthetic process"/>
    <property type="evidence" value="ECO:0007669"/>
    <property type="project" value="UniProtKB-KW"/>
</dbReference>
<dbReference type="InterPro" id="IPR006151">
    <property type="entry name" value="Shikm_DH/Glu-tRNA_Rdtase"/>
</dbReference>
<dbReference type="SUPFAM" id="SSF51735">
    <property type="entry name" value="NAD(P)-binding Rossmann-fold domains"/>
    <property type="match status" value="1"/>
</dbReference>
<evidence type="ECO:0000313" key="12">
    <source>
        <dbReference type="Proteomes" id="UP000176609"/>
    </source>
</evidence>
<dbReference type="GO" id="GO:0050661">
    <property type="term" value="F:NADP binding"/>
    <property type="evidence" value="ECO:0007669"/>
    <property type="project" value="InterPro"/>
</dbReference>
<comment type="subunit">
    <text evidence="8">Homodimer.</text>
</comment>
<dbReference type="CDD" id="cd01065">
    <property type="entry name" value="NAD_bind_Shikimate_DH"/>
    <property type="match status" value="1"/>
</dbReference>
<evidence type="ECO:0000256" key="6">
    <source>
        <dbReference type="ARBA" id="ARBA00023141"/>
    </source>
</evidence>
<gene>
    <name evidence="8" type="primary">aroE</name>
    <name evidence="11" type="ORF">A2960_02110</name>
</gene>
<dbReference type="Gene3D" id="3.40.50.720">
    <property type="entry name" value="NAD(P)-binding Rossmann-like Domain"/>
    <property type="match status" value="1"/>
</dbReference>
<feature type="domain" description="Quinate/shikimate 5-dehydrogenase/glutamyl-tRNA reductase" evidence="9">
    <location>
        <begin position="111"/>
        <end position="210"/>
    </location>
</feature>
<feature type="active site" description="Proton acceptor" evidence="8">
    <location>
        <position position="66"/>
    </location>
</feature>
<dbReference type="Pfam" id="PF01488">
    <property type="entry name" value="Shikimate_DH"/>
    <property type="match status" value="1"/>
</dbReference>
<dbReference type="Pfam" id="PF08501">
    <property type="entry name" value="Shikimate_dh_N"/>
    <property type="match status" value="1"/>
</dbReference>
<dbReference type="PANTHER" id="PTHR21089:SF1">
    <property type="entry name" value="BIFUNCTIONAL 3-DEHYDROQUINATE DEHYDRATASE_SHIKIMATE DEHYDROGENASE, CHLOROPLASTIC"/>
    <property type="match status" value="1"/>
</dbReference>
<comment type="function">
    <text evidence="8">Involved in the biosynthesis of the chorismate, which leads to the biosynthesis of aromatic amino acids. Catalyzes the reversible NADPH linked reduction of 3-dehydroshikimate (DHSA) to yield shikimate (SA).</text>
</comment>
<dbReference type="GO" id="GO:0004764">
    <property type="term" value="F:shikimate 3-dehydrogenase (NADP+) activity"/>
    <property type="evidence" value="ECO:0007669"/>
    <property type="project" value="UniProtKB-UniRule"/>
</dbReference>
<keyword evidence="3 8" id="KW-0028">Amino-acid biosynthesis</keyword>
<sequence length="263" mass="28819">MLEHKICCIIGHPVAHSLSPIMHNTAYKALGLNYIFLPFDVTDLKSAVTSIKNLGIVGCAVTVPHKIKVMKYLDKIDETAKKIGAVNTIINLKGTLTGLNTDWSGALDALKEKTELAGKNVALIGAGGAARAIAYGLKQEAAYVTVFNRNKGHGKELVKDLHLDSYIPLKESTKLDGFDIVINAISVGLESRQSPLTKKSLNQKQVVFDIVYFPRMTRFLKAAKEVGCSIITGDRMLLHCVKRQFELFTGKRIPVEILEDAIC</sequence>
<dbReference type="InterPro" id="IPR011342">
    <property type="entry name" value="Shikimate_DH"/>
</dbReference>
<dbReference type="GO" id="GO:0019632">
    <property type="term" value="P:shikimate metabolic process"/>
    <property type="evidence" value="ECO:0007669"/>
    <property type="project" value="InterPro"/>
</dbReference>
<feature type="binding site" evidence="8">
    <location>
        <position position="212"/>
    </location>
    <ligand>
        <name>shikimate</name>
        <dbReference type="ChEBI" id="CHEBI:36208"/>
    </ligand>
</feature>
<feature type="binding site" evidence="8">
    <location>
        <position position="102"/>
    </location>
    <ligand>
        <name>shikimate</name>
        <dbReference type="ChEBI" id="CHEBI:36208"/>
    </ligand>
</feature>
<dbReference type="InterPro" id="IPR046346">
    <property type="entry name" value="Aminoacid_DH-like_N_sf"/>
</dbReference>
<feature type="binding site" evidence="8">
    <location>
        <position position="78"/>
    </location>
    <ligand>
        <name>NADP(+)</name>
        <dbReference type="ChEBI" id="CHEBI:58349"/>
    </ligand>
</feature>
<keyword evidence="5 8" id="KW-0560">Oxidoreductase</keyword>
<dbReference type="NCBIfam" id="NF001319">
    <property type="entry name" value="PRK00258.3-3"/>
    <property type="match status" value="1"/>
</dbReference>
<comment type="caution">
    <text evidence="11">The sequence shown here is derived from an EMBL/GenBank/DDBJ whole genome shotgun (WGS) entry which is preliminary data.</text>
</comment>